<dbReference type="SUPFAM" id="SSF51126">
    <property type="entry name" value="Pectin lyase-like"/>
    <property type="match status" value="1"/>
</dbReference>
<protein>
    <submittedName>
        <fullName evidence="1">Hydrogenase</fullName>
    </submittedName>
</protein>
<dbReference type="EMBL" id="NFLB01000006">
    <property type="protein sequence ID" value="OUQ05352.1"/>
    <property type="molecule type" value="Genomic_DNA"/>
</dbReference>
<reference evidence="2" key="1">
    <citation type="submission" date="2017-04" db="EMBL/GenBank/DDBJ databases">
        <title>Function of individual gut microbiota members based on whole genome sequencing of pure cultures obtained from chicken caecum.</title>
        <authorList>
            <person name="Medvecky M."/>
            <person name="Cejkova D."/>
            <person name="Polansky O."/>
            <person name="Karasova D."/>
            <person name="Kubasova T."/>
            <person name="Cizek A."/>
            <person name="Rychlik I."/>
        </authorList>
    </citation>
    <scope>NUCLEOTIDE SEQUENCE [LARGE SCALE GENOMIC DNA]</scope>
    <source>
        <strain evidence="2">An149</strain>
    </source>
</reference>
<dbReference type="RefSeq" id="WP_087256299.1">
    <property type="nucleotide sequence ID" value="NZ_CAMMFM010000005.1"/>
</dbReference>
<dbReference type="InterPro" id="IPR011050">
    <property type="entry name" value="Pectin_lyase_fold/virulence"/>
</dbReference>
<dbReference type="AlphaFoldDB" id="A0A1Y4QLF2"/>
<dbReference type="Proteomes" id="UP000196258">
    <property type="component" value="Unassembled WGS sequence"/>
</dbReference>
<organism evidence="1 2">
    <name type="scientific">Thomasclavelia spiroformis</name>
    <dbReference type="NCBI Taxonomy" id="29348"/>
    <lineage>
        <taxon>Bacteria</taxon>
        <taxon>Bacillati</taxon>
        <taxon>Bacillota</taxon>
        <taxon>Erysipelotrichia</taxon>
        <taxon>Erysipelotrichales</taxon>
        <taxon>Coprobacillaceae</taxon>
        <taxon>Thomasclavelia</taxon>
    </lineage>
</organism>
<comment type="caution">
    <text evidence="1">The sequence shown here is derived from an EMBL/GenBank/DDBJ whole genome shotgun (WGS) entry which is preliminary data.</text>
</comment>
<dbReference type="InterPro" id="IPR022208">
    <property type="entry name" value="DUF3737"/>
</dbReference>
<proteinExistence type="predicted"/>
<dbReference type="Pfam" id="PF12541">
    <property type="entry name" value="DUF3737"/>
    <property type="match status" value="1"/>
</dbReference>
<evidence type="ECO:0000313" key="2">
    <source>
        <dbReference type="Proteomes" id="UP000196258"/>
    </source>
</evidence>
<sequence>MEVVKQKYLSGERALFQSNKIKVEDSIFADGESPLKESKDIEINHSIFKWKYPLWYCQNVKMKNSTLLETARSGIWYTNNICIQNSIIEAPKTFRKASHIILDHVDLPLANETLWNCHDIELKHVSARGDYFGMNSENIVIRDLNLTGNYCFDGSKNIEVYNSKLISKDAFWNCENVVVYDSTIIGEYLAWNSKNITFINCVIESLQGLCYIDNLKMINCKLINTTLAFEYSTVDVEINSHIDSIVNPSSGIIQAQSIGEIILDDKKINPHDTKIITTISQVQKQEKASCICN</sequence>
<name>A0A1Y4QLF2_9FIRM</name>
<evidence type="ECO:0000313" key="1">
    <source>
        <dbReference type="EMBL" id="OUQ05352.1"/>
    </source>
</evidence>
<gene>
    <name evidence="1" type="ORF">B5E91_06795</name>
</gene>
<accession>A0A1Y4QLF2</accession>